<dbReference type="GeneTree" id="ENSGT00390000016546"/>
<reference evidence="3" key="1">
    <citation type="submission" date="2025-08" db="UniProtKB">
        <authorList>
            <consortium name="Ensembl"/>
        </authorList>
    </citation>
    <scope>IDENTIFICATION</scope>
</reference>
<dbReference type="Proteomes" id="UP000694383">
    <property type="component" value="Unplaced"/>
</dbReference>
<feature type="transmembrane region" description="Helical" evidence="1">
    <location>
        <begin position="213"/>
        <end position="231"/>
    </location>
</feature>
<keyword evidence="1" id="KW-1133">Transmembrane helix</keyword>
<keyword evidence="4" id="KW-1185">Reference proteome</keyword>
<evidence type="ECO:0000256" key="1">
    <source>
        <dbReference type="SAM" id="Phobius"/>
    </source>
</evidence>
<evidence type="ECO:0000313" key="3">
    <source>
        <dbReference type="Ensembl" id="ENSOSIP00000008789.1"/>
    </source>
</evidence>
<keyword evidence="1" id="KW-0472">Membrane</keyword>
<evidence type="ECO:0000313" key="4">
    <source>
        <dbReference type="Proteomes" id="UP000694383"/>
    </source>
</evidence>
<dbReference type="PANTHER" id="PTHR13387">
    <property type="entry name" value="PROTEIN HGH1 HOMOLOG"/>
    <property type="match status" value="1"/>
</dbReference>
<feature type="domain" description="Protein HGH1 N-terminal" evidence="2">
    <location>
        <begin position="75"/>
        <end position="164"/>
    </location>
</feature>
<keyword evidence="1" id="KW-0812">Transmembrane</keyword>
<proteinExistence type="predicted"/>
<dbReference type="Pfam" id="PF04063">
    <property type="entry name" value="DUF383"/>
    <property type="match status" value="1"/>
</dbReference>
<evidence type="ECO:0000259" key="2">
    <source>
        <dbReference type="Pfam" id="PF04063"/>
    </source>
</evidence>
<dbReference type="InterPro" id="IPR007205">
    <property type="entry name" value="Protein_HGH1_N"/>
</dbReference>
<dbReference type="Ensembl" id="ENSOSIT00000009365.1">
    <property type="protein sequence ID" value="ENSOSIP00000008789.1"/>
    <property type="gene ID" value="ENSOSIG00000005615.1"/>
</dbReference>
<name>A0A8C7X6P6_9TELE</name>
<protein>
    <recommendedName>
        <fullName evidence="2">Protein HGH1 N-terminal domain-containing protein</fullName>
    </recommendedName>
</protein>
<accession>A0A8C7X6P6</accession>
<dbReference type="PANTHER" id="PTHR13387:SF9">
    <property type="entry name" value="PROTEIN HGH1 HOMOLOG"/>
    <property type="match status" value="1"/>
</dbReference>
<organism evidence="3 4">
    <name type="scientific">Oryzias sinensis</name>
    <name type="common">Chinese medaka</name>
    <dbReference type="NCBI Taxonomy" id="183150"/>
    <lineage>
        <taxon>Eukaryota</taxon>
        <taxon>Metazoa</taxon>
        <taxon>Chordata</taxon>
        <taxon>Craniata</taxon>
        <taxon>Vertebrata</taxon>
        <taxon>Euteleostomi</taxon>
        <taxon>Actinopterygii</taxon>
        <taxon>Neopterygii</taxon>
        <taxon>Teleostei</taxon>
        <taxon>Neoteleostei</taxon>
        <taxon>Acanthomorphata</taxon>
        <taxon>Ovalentaria</taxon>
        <taxon>Atherinomorphae</taxon>
        <taxon>Beloniformes</taxon>
        <taxon>Adrianichthyidae</taxon>
        <taxon>Oryziinae</taxon>
        <taxon>Oryzias</taxon>
    </lineage>
</organism>
<sequence>MTLSMRYNKVRICPPFLLANTFLLKGTCSGSLLLTATKNLPAGRSLRTPDLNQLSIYTEHNSCVKFMDTSFVLTRVKALQEDVGLAKLVDIFCAEAYNAKANLHYLGPLLSNLTQLPEARHTLMDRDRCVFQRLLPFTQYQASVIRRGGVVGTLRNCCFDHSEETNVDTLICQSGAVQTPASDPNSHIQPLRGAETSPGVQIKASFVSFCKKVFLVWVSSGCWVVVMSYMIDVSVAFSHL</sequence>
<dbReference type="AlphaFoldDB" id="A0A8C7X6P6"/>
<reference evidence="3" key="2">
    <citation type="submission" date="2025-09" db="UniProtKB">
        <authorList>
            <consortium name="Ensembl"/>
        </authorList>
    </citation>
    <scope>IDENTIFICATION</scope>
</reference>
<dbReference type="InterPro" id="IPR039717">
    <property type="entry name" value="Hgh1"/>
</dbReference>